<evidence type="ECO:0000256" key="2">
    <source>
        <dbReference type="SAM" id="Phobius"/>
    </source>
</evidence>
<dbReference type="InterPro" id="IPR036179">
    <property type="entry name" value="Ig-like_dom_sf"/>
</dbReference>
<feature type="domain" description="Ig-like" evidence="3">
    <location>
        <begin position="83"/>
        <end position="174"/>
    </location>
</feature>
<keyword evidence="2" id="KW-0472">Membrane</keyword>
<sequence length="449" mass="50679">MIESCTGSAGGNEKLFTYEDEVAAYMDLEKKKIVMEPNVILLAPVPELLIFTTDEDPSAGLTRLCEDTYFRTLSFHVPEPLEPPLTSLYPRNDVKLNVRNTLICLVSGFYPPPVRVSWTKNNVNVTDESTLSRYHPNKDRTLNVFSRLSFIPDEGDIYSCSVEHKALQQPQTRTWDVEINEPSIGPTVFCGVGLALGLLGLATGLTVLFYFMFFVSYYIIIFYFCNLDYFEYGVIESCSESAGTNEILFTFNNEVAAYMDLNERKVFFVAPDFVQMQPIFSSHPLDNINTNYIEVTTFCKEAFFRTLSLNASESLDLPWISLYTRNDVKLNVRNTLICLVSGFFPPPVRVLWTKNNVNVTDESTLTRYYPNKDGTLNVFSRLSFIPEEGDIYSCSVEHKALQQPQTRTWVVEIKQPSIGPSVFCGVGLALGLLGLTTGVFCIAKGKNWI</sequence>
<dbReference type="InterPro" id="IPR003006">
    <property type="entry name" value="Ig/MHC_CS"/>
</dbReference>
<feature type="transmembrane region" description="Helical" evidence="2">
    <location>
        <begin position="418"/>
        <end position="443"/>
    </location>
</feature>
<dbReference type="PANTHER" id="PTHR19944">
    <property type="entry name" value="MHC CLASS II-RELATED"/>
    <property type="match status" value="1"/>
</dbReference>
<name>A0ABQ8MFU3_LABRO</name>
<feature type="transmembrane region" description="Helical" evidence="2">
    <location>
        <begin position="207"/>
        <end position="224"/>
    </location>
</feature>
<dbReference type="PANTHER" id="PTHR19944:SF86">
    <property type="entry name" value="HLA CLASS II HISTOCOMPATIBILITY ANTIGEN, DR ALPHA CHAIN"/>
    <property type="match status" value="1"/>
</dbReference>
<evidence type="ECO:0000313" key="5">
    <source>
        <dbReference type="Proteomes" id="UP000830375"/>
    </source>
</evidence>
<dbReference type="PROSITE" id="PS50835">
    <property type="entry name" value="IG_LIKE"/>
    <property type="match status" value="2"/>
</dbReference>
<dbReference type="Gene3D" id="2.60.40.10">
    <property type="entry name" value="Immunoglobulins"/>
    <property type="match status" value="2"/>
</dbReference>
<evidence type="ECO:0000313" key="4">
    <source>
        <dbReference type="EMBL" id="KAI2661515.1"/>
    </source>
</evidence>
<organism evidence="4 5">
    <name type="scientific">Labeo rohita</name>
    <name type="common">Indian major carp</name>
    <name type="synonym">Cyprinus rohita</name>
    <dbReference type="NCBI Taxonomy" id="84645"/>
    <lineage>
        <taxon>Eukaryota</taxon>
        <taxon>Metazoa</taxon>
        <taxon>Chordata</taxon>
        <taxon>Craniata</taxon>
        <taxon>Vertebrata</taxon>
        <taxon>Euteleostomi</taxon>
        <taxon>Actinopterygii</taxon>
        <taxon>Neopterygii</taxon>
        <taxon>Teleostei</taxon>
        <taxon>Ostariophysi</taxon>
        <taxon>Cypriniformes</taxon>
        <taxon>Cyprinidae</taxon>
        <taxon>Labeoninae</taxon>
        <taxon>Labeonini</taxon>
        <taxon>Labeo</taxon>
    </lineage>
</organism>
<dbReference type="SUPFAM" id="SSF48726">
    <property type="entry name" value="Immunoglobulin"/>
    <property type="match status" value="2"/>
</dbReference>
<dbReference type="SMART" id="SM00407">
    <property type="entry name" value="IGc1"/>
    <property type="match status" value="2"/>
</dbReference>
<keyword evidence="2" id="KW-0812">Transmembrane</keyword>
<keyword evidence="1" id="KW-0393">Immunoglobulin domain</keyword>
<dbReference type="PROSITE" id="PS00290">
    <property type="entry name" value="IG_MHC"/>
    <property type="match status" value="2"/>
</dbReference>
<protein>
    <recommendedName>
        <fullName evidence="3">Ig-like domain-containing protein</fullName>
    </recommendedName>
</protein>
<dbReference type="InterPro" id="IPR013783">
    <property type="entry name" value="Ig-like_fold"/>
</dbReference>
<accession>A0ABQ8MFU3</accession>
<dbReference type="InterPro" id="IPR050160">
    <property type="entry name" value="MHC/Immunoglobulin"/>
</dbReference>
<dbReference type="InterPro" id="IPR003597">
    <property type="entry name" value="Ig_C1-set"/>
</dbReference>
<dbReference type="CDD" id="cd05767">
    <property type="entry name" value="IgC1_MHC_II_alpha"/>
    <property type="match status" value="1"/>
</dbReference>
<keyword evidence="5" id="KW-1185">Reference proteome</keyword>
<evidence type="ECO:0000259" key="3">
    <source>
        <dbReference type="PROSITE" id="PS50835"/>
    </source>
</evidence>
<feature type="domain" description="Ig-like" evidence="3">
    <location>
        <begin position="318"/>
        <end position="408"/>
    </location>
</feature>
<reference evidence="4 5" key="1">
    <citation type="submission" date="2022-01" db="EMBL/GenBank/DDBJ databases">
        <title>A high-quality chromosome-level genome assembly of rohu carp, Labeo rohita.</title>
        <authorList>
            <person name="Arick M.A. II"/>
            <person name="Hsu C.-Y."/>
            <person name="Magbanua Z."/>
            <person name="Pechanova O."/>
            <person name="Grover C."/>
            <person name="Miller E."/>
            <person name="Thrash A."/>
            <person name="Ezzel L."/>
            <person name="Alam S."/>
            <person name="Benzie J."/>
            <person name="Hamilton M."/>
            <person name="Karsi A."/>
            <person name="Lawrence M.L."/>
            <person name="Peterson D.G."/>
        </authorList>
    </citation>
    <scope>NUCLEOTIDE SEQUENCE [LARGE SCALE GENOMIC DNA]</scope>
    <source>
        <strain evidence="5">BAU-BD-2019</strain>
        <tissue evidence="4">Blood</tissue>
    </source>
</reference>
<gene>
    <name evidence="4" type="ORF">H4Q32_007130</name>
</gene>
<dbReference type="EMBL" id="JACTAM010000008">
    <property type="protein sequence ID" value="KAI2661515.1"/>
    <property type="molecule type" value="Genomic_DNA"/>
</dbReference>
<comment type="caution">
    <text evidence="4">The sequence shown here is derived from an EMBL/GenBank/DDBJ whole genome shotgun (WGS) entry which is preliminary data.</text>
</comment>
<dbReference type="InterPro" id="IPR007110">
    <property type="entry name" value="Ig-like_dom"/>
</dbReference>
<keyword evidence="2" id="KW-1133">Transmembrane helix</keyword>
<dbReference type="Pfam" id="PF07654">
    <property type="entry name" value="C1-set"/>
    <property type="match status" value="2"/>
</dbReference>
<proteinExistence type="predicted"/>
<dbReference type="Proteomes" id="UP000830375">
    <property type="component" value="Unassembled WGS sequence"/>
</dbReference>
<evidence type="ECO:0000256" key="1">
    <source>
        <dbReference type="ARBA" id="ARBA00023319"/>
    </source>
</evidence>